<protein>
    <submittedName>
        <fullName evidence="4">D-xylose ABC transporter substrate-binding protein</fullName>
    </submittedName>
</protein>
<dbReference type="OrthoDB" id="9769193at2"/>
<dbReference type="InterPro" id="IPR050555">
    <property type="entry name" value="Bact_Solute-Bind_Prot2"/>
</dbReference>
<proteinExistence type="predicted"/>
<accession>A0A3A1UVF4</accession>
<dbReference type="NCBIfam" id="TIGR02634">
    <property type="entry name" value="xylF"/>
    <property type="match status" value="1"/>
</dbReference>
<comment type="subcellular location">
    <subcellularLocation>
        <location evidence="1">Cell envelope</location>
    </subcellularLocation>
</comment>
<dbReference type="Proteomes" id="UP000266482">
    <property type="component" value="Unassembled WGS sequence"/>
</dbReference>
<dbReference type="SUPFAM" id="SSF53822">
    <property type="entry name" value="Periplasmic binding protein-like I"/>
    <property type="match status" value="1"/>
</dbReference>
<evidence type="ECO:0000259" key="3">
    <source>
        <dbReference type="Pfam" id="PF13407"/>
    </source>
</evidence>
<dbReference type="InterPro" id="IPR028082">
    <property type="entry name" value="Peripla_BP_I"/>
</dbReference>
<evidence type="ECO:0000313" key="5">
    <source>
        <dbReference type="Proteomes" id="UP000266482"/>
    </source>
</evidence>
<dbReference type="PANTHER" id="PTHR30036:SF1">
    <property type="entry name" value="D-XYLOSE-BINDING PERIPLASMIC PROTEIN"/>
    <property type="match status" value="1"/>
</dbReference>
<name>A0A3A1UVF4_9BACL</name>
<dbReference type="CDD" id="cd19991">
    <property type="entry name" value="PBP1_ABC_xylose_binding"/>
    <property type="match status" value="1"/>
</dbReference>
<dbReference type="RefSeq" id="WP_119600714.1">
    <property type="nucleotide sequence ID" value="NZ_QXQA01000010.1"/>
</dbReference>
<dbReference type="InterPro" id="IPR025997">
    <property type="entry name" value="SBP_2_dom"/>
</dbReference>
<reference evidence="4 5" key="1">
    <citation type="submission" date="2018-09" db="EMBL/GenBank/DDBJ databases">
        <title>Paenibacillus aracenensis nov. sp. isolated from a cave in southern Spain.</title>
        <authorList>
            <person name="Jurado V."/>
            <person name="Gutierrez-Patricio S."/>
            <person name="Gonzalez-Pimentel J.L."/>
            <person name="Miller A.Z."/>
            <person name="Laiz L."/>
            <person name="Saiz-Jimenez C."/>
        </authorList>
    </citation>
    <scope>NUCLEOTIDE SEQUENCE [LARGE SCALE GENOMIC DNA]</scope>
    <source>
        <strain evidence="4 5">DSM 22867</strain>
    </source>
</reference>
<evidence type="ECO:0000256" key="2">
    <source>
        <dbReference type="ARBA" id="ARBA00022729"/>
    </source>
</evidence>
<dbReference type="AlphaFoldDB" id="A0A3A1UVF4"/>
<keyword evidence="2" id="KW-0732">Signal</keyword>
<dbReference type="PANTHER" id="PTHR30036">
    <property type="entry name" value="D-XYLOSE-BINDING PERIPLASMIC PROTEIN"/>
    <property type="match status" value="1"/>
</dbReference>
<feature type="domain" description="Periplasmic binding protein" evidence="3">
    <location>
        <begin position="73"/>
        <end position="331"/>
    </location>
</feature>
<dbReference type="GO" id="GO:0015753">
    <property type="term" value="P:D-xylose transmembrane transport"/>
    <property type="evidence" value="ECO:0007669"/>
    <property type="project" value="InterPro"/>
</dbReference>
<sequence>MMRTNGKGADRMRRNGMKAWLLLLAIALLFIVTGCKDNAGSSGTANLAPTQTAGGEEAITSPVQPAGDDRIKIGFSMDTLLEERWLKDRDQFQAAVEALGAEVVIMASNGDDAVQIMQAEQMISEGVDLLVVVPHNAEATAAIVKKAHSAGIKVMAYDRLIKNSEVDLYVSFDNELVGMMQAVAITELVPKGKYVYIGGAETDNNAHLFKKGVFNVLQPFIDNGDIQVVYDQWSKDWTPASAKANMEAALQANGNQIDAVIAANDATAGGVIEALAAQGLAGRIPVAGMDADLAAAQRIVAGTQTMTVYKPIGALTQKAAELAVMLAQGKDPGADRKVNNGKIEVPSVLLSPIAVDKLNLDATIIADGFHSRQDVYRYLDQD</sequence>
<evidence type="ECO:0000256" key="1">
    <source>
        <dbReference type="ARBA" id="ARBA00004196"/>
    </source>
</evidence>
<dbReference type="Pfam" id="PF13407">
    <property type="entry name" value="Peripla_BP_4"/>
    <property type="match status" value="1"/>
</dbReference>
<gene>
    <name evidence="4" type="primary">xylF</name>
    <name evidence="4" type="ORF">D3P08_15995</name>
</gene>
<dbReference type="InterPro" id="IPR013456">
    <property type="entry name" value="XylF"/>
</dbReference>
<dbReference type="Gene3D" id="3.40.50.2300">
    <property type="match status" value="2"/>
</dbReference>
<evidence type="ECO:0000313" key="4">
    <source>
        <dbReference type="EMBL" id="RIX51421.1"/>
    </source>
</evidence>
<dbReference type="GO" id="GO:0048029">
    <property type="term" value="F:monosaccharide binding"/>
    <property type="evidence" value="ECO:0007669"/>
    <property type="project" value="InterPro"/>
</dbReference>
<organism evidence="4 5">
    <name type="scientific">Paenibacillus nanensis</name>
    <dbReference type="NCBI Taxonomy" id="393251"/>
    <lineage>
        <taxon>Bacteria</taxon>
        <taxon>Bacillati</taxon>
        <taxon>Bacillota</taxon>
        <taxon>Bacilli</taxon>
        <taxon>Bacillales</taxon>
        <taxon>Paenibacillaceae</taxon>
        <taxon>Paenibacillus</taxon>
    </lineage>
</organism>
<comment type="caution">
    <text evidence="4">The sequence shown here is derived from an EMBL/GenBank/DDBJ whole genome shotgun (WGS) entry which is preliminary data.</text>
</comment>
<dbReference type="PROSITE" id="PS51257">
    <property type="entry name" value="PROKAR_LIPOPROTEIN"/>
    <property type="match status" value="1"/>
</dbReference>
<dbReference type="GO" id="GO:0030288">
    <property type="term" value="C:outer membrane-bounded periplasmic space"/>
    <property type="evidence" value="ECO:0007669"/>
    <property type="project" value="TreeGrafter"/>
</dbReference>
<keyword evidence="5" id="KW-1185">Reference proteome</keyword>
<dbReference type="EMBL" id="QXQA01000010">
    <property type="protein sequence ID" value="RIX51421.1"/>
    <property type="molecule type" value="Genomic_DNA"/>
</dbReference>